<evidence type="ECO:0000256" key="1">
    <source>
        <dbReference type="SAM" id="SignalP"/>
    </source>
</evidence>
<evidence type="ECO:0000313" key="2">
    <source>
        <dbReference type="EMBL" id="KAF2669684.1"/>
    </source>
</evidence>
<evidence type="ECO:0000313" key="3">
    <source>
        <dbReference type="Proteomes" id="UP000799302"/>
    </source>
</evidence>
<reference evidence="2" key="1">
    <citation type="journal article" date="2020" name="Stud. Mycol.">
        <title>101 Dothideomycetes genomes: a test case for predicting lifestyles and emergence of pathogens.</title>
        <authorList>
            <person name="Haridas S."/>
            <person name="Albert R."/>
            <person name="Binder M."/>
            <person name="Bloem J."/>
            <person name="Labutti K."/>
            <person name="Salamov A."/>
            <person name="Andreopoulos B."/>
            <person name="Baker S."/>
            <person name="Barry K."/>
            <person name="Bills G."/>
            <person name="Bluhm B."/>
            <person name="Cannon C."/>
            <person name="Castanera R."/>
            <person name="Culley D."/>
            <person name="Daum C."/>
            <person name="Ezra D."/>
            <person name="Gonzalez J."/>
            <person name="Henrissat B."/>
            <person name="Kuo A."/>
            <person name="Liang C."/>
            <person name="Lipzen A."/>
            <person name="Lutzoni F."/>
            <person name="Magnuson J."/>
            <person name="Mondo S."/>
            <person name="Nolan M."/>
            <person name="Ohm R."/>
            <person name="Pangilinan J."/>
            <person name="Park H.-J."/>
            <person name="Ramirez L."/>
            <person name="Alfaro M."/>
            <person name="Sun H."/>
            <person name="Tritt A."/>
            <person name="Yoshinaga Y."/>
            <person name="Zwiers L.-H."/>
            <person name="Turgeon B."/>
            <person name="Goodwin S."/>
            <person name="Spatafora J."/>
            <person name="Crous P."/>
            <person name="Grigoriev I."/>
        </authorList>
    </citation>
    <scope>NUCLEOTIDE SEQUENCE</scope>
    <source>
        <strain evidence="2">CBS 115976</strain>
    </source>
</reference>
<organism evidence="2 3">
    <name type="scientific">Microthyrium microscopicum</name>
    <dbReference type="NCBI Taxonomy" id="703497"/>
    <lineage>
        <taxon>Eukaryota</taxon>
        <taxon>Fungi</taxon>
        <taxon>Dikarya</taxon>
        <taxon>Ascomycota</taxon>
        <taxon>Pezizomycotina</taxon>
        <taxon>Dothideomycetes</taxon>
        <taxon>Dothideomycetes incertae sedis</taxon>
        <taxon>Microthyriales</taxon>
        <taxon>Microthyriaceae</taxon>
        <taxon>Microthyrium</taxon>
    </lineage>
</organism>
<sequence>MYLSTMLTSTLLSTILLLNPLFASARPLTPTPTKNDTIPQMPWMTSLPTTIPSDIPITNPYANLLPSSLLSAVPTPSSFPRYTNHTTSNSTFTPGHGYHLTNHTTTNHNSSGSPYHSTAASNGTIMQWQNSTAGLPWTTNGSVATPTPSVSFKPFEGSAAGLRMPVGTTGFVVVIGILASMI</sequence>
<keyword evidence="3" id="KW-1185">Reference proteome</keyword>
<dbReference type="AlphaFoldDB" id="A0A6A6UFM1"/>
<gene>
    <name evidence="2" type="ORF">BT63DRAFT_425363</name>
</gene>
<feature type="signal peptide" evidence="1">
    <location>
        <begin position="1"/>
        <end position="25"/>
    </location>
</feature>
<proteinExistence type="predicted"/>
<feature type="chain" id="PRO_5025488391" evidence="1">
    <location>
        <begin position="26"/>
        <end position="182"/>
    </location>
</feature>
<dbReference type="EMBL" id="MU004235">
    <property type="protein sequence ID" value="KAF2669684.1"/>
    <property type="molecule type" value="Genomic_DNA"/>
</dbReference>
<name>A0A6A6UFM1_9PEZI</name>
<keyword evidence="1" id="KW-0732">Signal</keyword>
<accession>A0A6A6UFM1</accession>
<dbReference type="Proteomes" id="UP000799302">
    <property type="component" value="Unassembled WGS sequence"/>
</dbReference>
<protein>
    <submittedName>
        <fullName evidence="2">Uncharacterized protein</fullName>
    </submittedName>
</protein>